<keyword evidence="1" id="KW-0969">Cilium</keyword>
<dbReference type="AlphaFoldDB" id="A0A556QIY7"/>
<gene>
    <name evidence="1" type="ORF">FPL22_10650</name>
</gene>
<dbReference type="OrthoDB" id="200382at2"/>
<dbReference type="PROSITE" id="PS51257">
    <property type="entry name" value="PROKAR_LIPOPROTEIN"/>
    <property type="match status" value="1"/>
</dbReference>
<protein>
    <submittedName>
        <fullName evidence="1">Flagellar motor protein MotB</fullName>
    </submittedName>
</protein>
<evidence type="ECO:0000313" key="1">
    <source>
        <dbReference type="EMBL" id="TSJ76581.1"/>
    </source>
</evidence>
<organism evidence="1 2">
    <name type="scientific">Rariglobus hedericola</name>
    <dbReference type="NCBI Taxonomy" id="2597822"/>
    <lineage>
        <taxon>Bacteria</taxon>
        <taxon>Pseudomonadati</taxon>
        <taxon>Verrucomicrobiota</taxon>
        <taxon>Opitutia</taxon>
        <taxon>Opitutales</taxon>
        <taxon>Opitutaceae</taxon>
        <taxon>Rariglobus</taxon>
    </lineage>
</organism>
<proteinExistence type="predicted"/>
<dbReference type="RefSeq" id="WP_144230338.1">
    <property type="nucleotide sequence ID" value="NZ_CBCRVV010000004.1"/>
</dbReference>
<keyword evidence="1" id="KW-0966">Cell projection</keyword>
<dbReference type="EMBL" id="VMBG01000002">
    <property type="protein sequence ID" value="TSJ76581.1"/>
    <property type="molecule type" value="Genomic_DNA"/>
</dbReference>
<keyword evidence="2" id="KW-1185">Reference proteome</keyword>
<sequence length="117" mass="11917">MHTSLRSALIIGSLVGMTGFMSGCSTTDGKSATNPRQPGPAIGQGVGAVVGSVGGNVVGAGVGVVEGASSAAKGVFTNEPRVVRVWRTETTSDGRTIQVPYEILVDQYGRPIGDKKK</sequence>
<accession>A0A556QIY7</accession>
<dbReference type="Proteomes" id="UP000315648">
    <property type="component" value="Unassembled WGS sequence"/>
</dbReference>
<reference evidence="1 2" key="1">
    <citation type="submission" date="2019-07" db="EMBL/GenBank/DDBJ databases">
        <title>Description of 53C-WASEF.</title>
        <authorList>
            <person name="Pitt A."/>
            <person name="Hahn M.W."/>
        </authorList>
    </citation>
    <scope>NUCLEOTIDE SEQUENCE [LARGE SCALE GENOMIC DNA]</scope>
    <source>
        <strain evidence="1 2">53C-WASEF</strain>
    </source>
</reference>
<name>A0A556QIY7_9BACT</name>
<keyword evidence="1" id="KW-0282">Flagellum</keyword>
<comment type="caution">
    <text evidence="1">The sequence shown here is derived from an EMBL/GenBank/DDBJ whole genome shotgun (WGS) entry which is preliminary data.</text>
</comment>
<evidence type="ECO:0000313" key="2">
    <source>
        <dbReference type="Proteomes" id="UP000315648"/>
    </source>
</evidence>